<dbReference type="STRING" id="883.DvMF_0711"/>
<sequence>MTAIQCSLFDDKAARLAGLNATLKASMQRALASCGLSRAQVVDRMNALASEAGVRLTTGNARQLSSATLDKWLNPADREHLPSVLALEVFCLAIGSVQPLSQLLGLLGCGVMTAEDKRLRDYGHVCWETKRRRKTVRQLEMELEDGMANRNR</sequence>
<protein>
    <submittedName>
        <fullName evidence="1">Uncharacterized protein</fullName>
    </submittedName>
</protein>
<dbReference type="EMBL" id="CP001197">
    <property type="protein sequence ID" value="ACL07668.1"/>
    <property type="molecule type" value="Genomic_DNA"/>
</dbReference>
<organism evidence="1">
    <name type="scientific">Nitratidesulfovibrio vulgaris (strain DSM 19637 / Miyazaki F)</name>
    <name type="common">Desulfovibrio vulgaris</name>
    <dbReference type="NCBI Taxonomy" id="883"/>
    <lineage>
        <taxon>Bacteria</taxon>
        <taxon>Pseudomonadati</taxon>
        <taxon>Thermodesulfobacteriota</taxon>
        <taxon>Desulfovibrionia</taxon>
        <taxon>Desulfovibrionales</taxon>
        <taxon>Desulfovibrionaceae</taxon>
        <taxon>Nitratidesulfovibrio</taxon>
    </lineage>
</organism>
<accession>B8DK72</accession>
<gene>
    <name evidence="1" type="ordered locus">DvMF_0711</name>
</gene>
<proteinExistence type="predicted"/>
<dbReference type="AlphaFoldDB" id="B8DK72"/>
<name>B8DK72_NITV9</name>
<dbReference type="eggNOG" id="ENOG503168D">
    <property type="taxonomic scope" value="Bacteria"/>
</dbReference>
<dbReference type="KEGG" id="dvm:DvMF_0711"/>
<reference evidence="1" key="1">
    <citation type="submission" date="2008-10" db="EMBL/GenBank/DDBJ databases">
        <title>Complete sequence of Desulfovibrio vulgaris str. 'Miyazaki F'.</title>
        <authorList>
            <person name="Lucas S."/>
            <person name="Copeland A."/>
            <person name="Lapidus A."/>
            <person name="Glavina del Rio T."/>
            <person name="Dalin E."/>
            <person name="Tice H."/>
            <person name="Bruce D."/>
            <person name="Goodwin L."/>
            <person name="Pitluck S."/>
            <person name="Sims D."/>
            <person name="Brettin T."/>
            <person name="Detter J.C."/>
            <person name="Han C."/>
            <person name="Larimer F."/>
            <person name="Land M."/>
            <person name="Hauser L."/>
            <person name="Kyrpides N."/>
            <person name="Mikhailova N."/>
            <person name="Hazen T.C."/>
            <person name="Richardson P."/>
        </authorList>
    </citation>
    <scope>NUCLEOTIDE SEQUENCE</scope>
    <source>
        <strain evidence="1">Miyazaki F</strain>
    </source>
</reference>
<evidence type="ECO:0000313" key="1">
    <source>
        <dbReference type="EMBL" id="ACL07668.1"/>
    </source>
</evidence>
<dbReference type="HOGENOM" id="CLU_144682_0_0_7"/>